<reference evidence="9 10" key="1">
    <citation type="journal article" date="2018" name="Nat. Biotechnol.">
        <title>A standardized bacterial taxonomy based on genome phylogeny substantially revises the tree of life.</title>
        <authorList>
            <person name="Parks D.H."/>
            <person name="Chuvochina M."/>
            <person name="Waite D.W."/>
            <person name="Rinke C."/>
            <person name="Skarshewski A."/>
            <person name="Chaumeil P.A."/>
            <person name="Hugenholtz P."/>
        </authorList>
    </citation>
    <scope>NUCLEOTIDE SEQUENCE [LARGE SCALE GENOMIC DNA]</scope>
    <source>
        <strain evidence="9">UBA8672</strain>
    </source>
</reference>
<comment type="function">
    <text evidence="7">Involved in the gluconeogenesis. Catalyzes stereospecifically the conversion of dihydroxyacetone phosphate (DHAP) to D-glyceraldehyde-3-phosphate (G3P).</text>
</comment>
<dbReference type="GO" id="GO:0006096">
    <property type="term" value="P:glycolytic process"/>
    <property type="evidence" value="ECO:0007669"/>
    <property type="project" value="UniProtKB-UniRule"/>
</dbReference>
<dbReference type="GO" id="GO:0004807">
    <property type="term" value="F:triose-phosphate isomerase activity"/>
    <property type="evidence" value="ECO:0007669"/>
    <property type="project" value="UniProtKB-UniRule"/>
</dbReference>
<dbReference type="Gene3D" id="3.20.20.70">
    <property type="entry name" value="Aldolase class I"/>
    <property type="match status" value="1"/>
</dbReference>
<keyword evidence="3 7" id="KW-0312">Gluconeogenesis</keyword>
<dbReference type="Pfam" id="PF00121">
    <property type="entry name" value="TIM"/>
    <property type="match status" value="1"/>
</dbReference>
<dbReference type="GO" id="GO:0019563">
    <property type="term" value="P:glycerol catabolic process"/>
    <property type="evidence" value="ECO:0007669"/>
    <property type="project" value="TreeGrafter"/>
</dbReference>
<protein>
    <recommendedName>
        <fullName evidence="7 8">Triosephosphate isomerase</fullName>
        <shortName evidence="7">TIM</shortName>
        <shortName evidence="7">TPI</shortName>
        <ecNumber evidence="7 8">5.3.1.1</ecNumber>
    </recommendedName>
    <alternativeName>
        <fullName evidence="7">Triose-phosphate isomerase</fullName>
    </alternativeName>
</protein>
<evidence type="ECO:0000256" key="4">
    <source>
        <dbReference type="ARBA" id="ARBA00022490"/>
    </source>
</evidence>
<dbReference type="HAMAP" id="MF_00147_B">
    <property type="entry name" value="TIM_B"/>
    <property type="match status" value="1"/>
</dbReference>
<accession>A0A3D5Q8H6</accession>
<comment type="similarity">
    <text evidence="2 7 8">Belongs to the triosephosphate isomerase family.</text>
</comment>
<feature type="binding site" evidence="7">
    <location>
        <position position="215"/>
    </location>
    <ligand>
        <name>substrate</name>
    </ligand>
</feature>
<feature type="binding site" evidence="7">
    <location>
        <begin position="9"/>
        <end position="11"/>
    </location>
    <ligand>
        <name>substrate</name>
    </ligand>
</feature>
<dbReference type="EMBL" id="DPPF01000012">
    <property type="protein sequence ID" value="HCW92165.1"/>
    <property type="molecule type" value="Genomic_DNA"/>
</dbReference>
<evidence type="ECO:0000313" key="10">
    <source>
        <dbReference type="Proteomes" id="UP000262325"/>
    </source>
</evidence>
<dbReference type="Proteomes" id="UP000262325">
    <property type="component" value="Unassembled WGS sequence"/>
</dbReference>
<dbReference type="InterPro" id="IPR035990">
    <property type="entry name" value="TIM_sf"/>
</dbReference>
<comment type="catalytic activity">
    <reaction evidence="7 8">
        <text>D-glyceraldehyde 3-phosphate = dihydroxyacetone phosphate</text>
        <dbReference type="Rhea" id="RHEA:18585"/>
        <dbReference type="ChEBI" id="CHEBI:57642"/>
        <dbReference type="ChEBI" id="CHEBI:59776"/>
        <dbReference type="EC" id="5.3.1.1"/>
    </reaction>
</comment>
<dbReference type="InterPro" id="IPR020861">
    <property type="entry name" value="Triosephosphate_isomerase_AS"/>
</dbReference>
<comment type="subcellular location">
    <subcellularLocation>
        <location evidence="7 8">Cytoplasm</location>
    </subcellularLocation>
</comment>
<dbReference type="GO" id="GO:0005829">
    <property type="term" value="C:cytosol"/>
    <property type="evidence" value="ECO:0007669"/>
    <property type="project" value="TreeGrafter"/>
</dbReference>
<dbReference type="PROSITE" id="PS51440">
    <property type="entry name" value="TIM_2"/>
    <property type="match status" value="1"/>
</dbReference>
<evidence type="ECO:0000256" key="8">
    <source>
        <dbReference type="RuleBase" id="RU363013"/>
    </source>
</evidence>
<feature type="active site" description="Electrophile" evidence="7">
    <location>
        <position position="97"/>
    </location>
</feature>
<evidence type="ECO:0000256" key="6">
    <source>
        <dbReference type="ARBA" id="ARBA00023235"/>
    </source>
</evidence>
<dbReference type="NCBIfam" id="TIGR00419">
    <property type="entry name" value="tim"/>
    <property type="match status" value="1"/>
</dbReference>
<dbReference type="PROSITE" id="PS00171">
    <property type="entry name" value="TIM_1"/>
    <property type="match status" value="1"/>
</dbReference>
<comment type="pathway">
    <text evidence="7 8">Carbohydrate biosynthesis; gluconeogenesis.</text>
</comment>
<dbReference type="UniPathway" id="UPA00138"/>
<dbReference type="InterPro" id="IPR013785">
    <property type="entry name" value="Aldolase_TIM"/>
</dbReference>
<name>A0A3D5Q8H6_FLESI</name>
<evidence type="ECO:0000313" key="9">
    <source>
        <dbReference type="EMBL" id="HCW92165.1"/>
    </source>
</evidence>
<dbReference type="GO" id="GO:0046166">
    <property type="term" value="P:glyceraldehyde-3-phosphate biosynthetic process"/>
    <property type="evidence" value="ECO:0007669"/>
    <property type="project" value="TreeGrafter"/>
</dbReference>
<dbReference type="PANTHER" id="PTHR21139">
    <property type="entry name" value="TRIOSEPHOSPHATE ISOMERASE"/>
    <property type="match status" value="1"/>
</dbReference>
<dbReference type="AlphaFoldDB" id="A0A3D5Q8H6"/>
<evidence type="ECO:0000256" key="3">
    <source>
        <dbReference type="ARBA" id="ARBA00022432"/>
    </source>
</evidence>
<dbReference type="UniPathway" id="UPA00109">
    <property type="reaction ID" value="UER00189"/>
</dbReference>
<feature type="binding site" evidence="7">
    <location>
        <position position="175"/>
    </location>
    <ligand>
        <name>substrate</name>
    </ligand>
</feature>
<evidence type="ECO:0000256" key="7">
    <source>
        <dbReference type="HAMAP-Rule" id="MF_00147"/>
    </source>
</evidence>
<dbReference type="PANTHER" id="PTHR21139:SF42">
    <property type="entry name" value="TRIOSEPHOSPHATE ISOMERASE"/>
    <property type="match status" value="1"/>
</dbReference>
<feature type="binding site" evidence="7">
    <location>
        <begin position="236"/>
        <end position="237"/>
    </location>
    <ligand>
        <name>substrate</name>
    </ligand>
</feature>
<evidence type="ECO:0000256" key="5">
    <source>
        <dbReference type="ARBA" id="ARBA00023152"/>
    </source>
</evidence>
<feature type="active site" description="Proton acceptor" evidence="7">
    <location>
        <position position="169"/>
    </location>
</feature>
<dbReference type="CDD" id="cd00311">
    <property type="entry name" value="TIM"/>
    <property type="match status" value="1"/>
</dbReference>
<comment type="subunit">
    <text evidence="7 8">Homodimer.</text>
</comment>
<organism evidence="9 10">
    <name type="scientific">Flexistipes sinusarabici</name>
    <dbReference type="NCBI Taxonomy" id="2352"/>
    <lineage>
        <taxon>Bacteria</taxon>
        <taxon>Pseudomonadati</taxon>
        <taxon>Deferribacterota</taxon>
        <taxon>Deferribacteres</taxon>
        <taxon>Deferribacterales</taxon>
        <taxon>Flexistipitaceae</taxon>
        <taxon>Flexistipes</taxon>
    </lineage>
</organism>
<comment type="pathway">
    <text evidence="1 7 8">Carbohydrate degradation; glycolysis; D-glyceraldehyde 3-phosphate from glycerone phosphate: step 1/1.</text>
</comment>
<keyword evidence="6 7" id="KW-0413">Isomerase</keyword>
<comment type="caution">
    <text evidence="9">The sequence shown here is derived from an EMBL/GenBank/DDBJ whole genome shotgun (WGS) entry which is preliminary data.</text>
</comment>
<keyword evidence="5 7" id="KW-0324">Glycolysis</keyword>
<evidence type="ECO:0000256" key="2">
    <source>
        <dbReference type="ARBA" id="ARBA00007422"/>
    </source>
</evidence>
<dbReference type="InterPro" id="IPR000652">
    <property type="entry name" value="Triosephosphate_isomerase"/>
</dbReference>
<dbReference type="GO" id="GO:0006094">
    <property type="term" value="P:gluconeogenesis"/>
    <property type="evidence" value="ECO:0007669"/>
    <property type="project" value="UniProtKB-UniRule"/>
</dbReference>
<dbReference type="FunFam" id="3.20.20.70:FF:000016">
    <property type="entry name" value="Triosephosphate isomerase"/>
    <property type="match status" value="1"/>
</dbReference>
<gene>
    <name evidence="7" type="primary">tpiA</name>
    <name evidence="9" type="ORF">DHM44_00610</name>
</gene>
<proteinExistence type="inferred from homology"/>
<keyword evidence="4 7" id="KW-0963">Cytoplasm</keyword>
<dbReference type="SUPFAM" id="SSF51351">
    <property type="entry name" value="Triosephosphate isomerase (TIM)"/>
    <property type="match status" value="1"/>
</dbReference>
<dbReference type="EC" id="5.3.1.1" evidence="7 8"/>
<sequence length="254" mass="28086">MRKPFIAGNWKMNLTLDMAQELTDKIAAENIDFNRVGVALIPSYTNLYPVYKILKSSGTEIRLGSQNVHFEKNGAYTGEVSVEMLKSVGCTFALLGHSERRHILGETDELINKKLHSCIDQGLDAIVCVDETLDEREAHIHKEQTVSQVGKALKGIEKKFLNNIIIAYEPVWAIGTGKTAGKEDAEEIHSAVRDFIKSKYGEEAASEIKIIYGGSVKPENIKELINMENIDGALVGGASLKFESFSKIIQNCTI</sequence>
<evidence type="ECO:0000256" key="1">
    <source>
        <dbReference type="ARBA" id="ARBA00004680"/>
    </source>
</evidence>
<dbReference type="InterPro" id="IPR022896">
    <property type="entry name" value="TrioseP_Isoase_bac/euk"/>
</dbReference>